<dbReference type="Pfam" id="PF00561">
    <property type="entry name" value="Abhydrolase_1"/>
    <property type="match status" value="1"/>
</dbReference>
<name>A0A0F7SSM7_PHARH</name>
<dbReference type="SUPFAM" id="SSF53474">
    <property type="entry name" value="alpha/beta-Hydrolases"/>
    <property type="match status" value="1"/>
</dbReference>
<dbReference type="GO" id="GO:0009092">
    <property type="term" value="P:homoserine metabolic process"/>
    <property type="evidence" value="ECO:0007669"/>
    <property type="project" value="TreeGrafter"/>
</dbReference>
<feature type="active site" evidence="3">
    <location>
        <position position="416"/>
    </location>
</feature>
<dbReference type="PANTHER" id="PTHR32268:SF11">
    <property type="entry name" value="HOMOSERINE O-ACETYLTRANSFERASE"/>
    <property type="match status" value="1"/>
</dbReference>
<dbReference type="PIRSF" id="PIRSF000443">
    <property type="entry name" value="Homoser_Ac_trans"/>
    <property type="match status" value="1"/>
</dbReference>
<feature type="region of interest" description="Disordered" evidence="4">
    <location>
        <begin position="250"/>
        <end position="302"/>
    </location>
</feature>
<feature type="region of interest" description="Disordered" evidence="4">
    <location>
        <begin position="340"/>
        <end position="364"/>
    </location>
</feature>
<reference evidence="6" key="1">
    <citation type="submission" date="2014-08" db="EMBL/GenBank/DDBJ databases">
        <authorList>
            <person name="Sharma Rahul"/>
            <person name="Thines Marco"/>
        </authorList>
    </citation>
    <scope>NUCLEOTIDE SEQUENCE</scope>
</reference>
<feature type="domain" description="AB hydrolase-1" evidence="5">
    <location>
        <begin position="62"/>
        <end position="421"/>
    </location>
</feature>
<protein>
    <submittedName>
        <fullName evidence="6">Homoserine o-acetyltransferase</fullName>
    </submittedName>
</protein>
<dbReference type="InterPro" id="IPR029058">
    <property type="entry name" value="AB_hydrolase_fold"/>
</dbReference>
<dbReference type="InterPro" id="IPR000073">
    <property type="entry name" value="AB_hydrolase_1"/>
</dbReference>
<dbReference type="EMBL" id="LN483332">
    <property type="protein sequence ID" value="CED85197.1"/>
    <property type="molecule type" value="Genomic_DNA"/>
</dbReference>
<dbReference type="HAMAP" id="MF_00296">
    <property type="entry name" value="MetX_acyltransf"/>
    <property type="match status" value="1"/>
</dbReference>
<evidence type="ECO:0000256" key="2">
    <source>
        <dbReference type="ARBA" id="ARBA00022679"/>
    </source>
</evidence>
<evidence type="ECO:0000256" key="4">
    <source>
        <dbReference type="SAM" id="MobiDB-lite"/>
    </source>
</evidence>
<evidence type="ECO:0000256" key="3">
    <source>
        <dbReference type="PIRSR" id="PIRSR000443-1"/>
    </source>
</evidence>
<organism evidence="6">
    <name type="scientific">Phaffia rhodozyma</name>
    <name type="common">Yeast</name>
    <name type="synonym">Xanthophyllomyces dendrorhous</name>
    <dbReference type="NCBI Taxonomy" id="264483"/>
    <lineage>
        <taxon>Eukaryota</taxon>
        <taxon>Fungi</taxon>
        <taxon>Dikarya</taxon>
        <taxon>Basidiomycota</taxon>
        <taxon>Agaricomycotina</taxon>
        <taxon>Tremellomycetes</taxon>
        <taxon>Cystofilobasidiales</taxon>
        <taxon>Mrakiaceae</taxon>
        <taxon>Phaffia</taxon>
    </lineage>
</organism>
<dbReference type="PANTHER" id="PTHR32268">
    <property type="entry name" value="HOMOSERINE O-ACETYLTRANSFERASE"/>
    <property type="match status" value="1"/>
</dbReference>
<dbReference type="GO" id="GO:0004414">
    <property type="term" value="F:homoserine O-acetyltransferase activity"/>
    <property type="evidence" value="ECO:0007669"/>
    <property type="project" value="TreeGrafter"/>
</dbReference>
<dbReference type="NCBIfam" id="TIGR01392">
    <property type="entry name" value="homoserO_Ac_trn"/>
    <property type="match status" value="1"/>
</dbReference>
<sequence>MTTPVQTTYKIIPPTSRFASLIATQTIVQIPSFTLESGLEIRDVPVAYKTWGRLNERKDNCMVICHALTGSADVDDWWGPLMGPGKAFDPSRYFIFCANVMGSPYGSFSPVTTNPDTGKPWGPECPLTTARDDVRIHKVVLDSLGVNSVAAVIGGSMGGMTTLEWPMNTPPGFVRNILPLATSARHSAWCISWGEAQRQSIYSDPAYMDGYYADDAQPAFGLAAARMTALLTYRSRDSFETRFGRKTQGGLASGSIEVGARPESPVSPGAGDDAFNIHNDGHKGKKARGTDSPLTGATPGPTPTVFSAQSYLRYQGEKFTNRFDANCYIHLTRKMDTHDLARPHLSSPTSTSAPPPLSLPTTTPESTLAGVLSRLPANALVIGVATDGLFTIQEQRDLAGHIPQAELVVIPSPDGHDGFLLEFEVINEAASGWLKKRLPEIYEGEPLMKGEETEGFKAQKESLFGEAEGEDVSRW</sequence>
<feature type="region of interest" description="Disordered" evidence="4">
    <location>
        <begin position="452"/>
        <end position="475"/>
    </location>
</feature>
<evidence type="ECO:0000256" key="1">
    <source>
        <dbReference type="ARBA" id="ARBA00006886"/>
    </source>
</evidence>
<feature type="active site" evidence="3">
    <location>
        <position position="387"/>
    </location>
</feature>
<evidence type="ECO:0000259" key="5">
    <source>
        <dbReference type="Pfam" id="PF00561"/>
    </source>
</evidence>
<proteinExistence type="inferred from homology"/>
<feature type="active site" description="Nucleophile" evidence="3">
    <location>
        <position position="156"/>
    </location>
</feature>
<evidence type="ECO:0000313" key="6">
    <source>
        <dbReference type="EMBL" id="CED85197.1"/>
    </source>
</evidence>
<dbReference type="Gene3D" id="3.40.50.1820">
    <property type="entry name" value="alpha/beta hydrolase"/>
    <property type="match status" value="1"/>
</dbReference>
<comment type="similarity">
    <text evidence="1">Belongs to the AB hydrolase superfamily. MetX family.</text>
</comment>
<dbReference type="InterPro" id="IPR008220">
    <property type="entry name" value="HAT_MetX-like"/>
</dbReference>
<dbReference type="FunFam" id="3.40.50.1820:FF:000212">
    <property type="entry name" value="Acetyl-CoA--deacetylcephalosporin C acetyltransferase"/>
    <property type="match status" value="1"/>
</dbReference>
<dbReference type="AlphaFoldDB" id="A0A0F7SSM7"/>
<keyword evidence="2 6" id="KW-0808">Transferase</keyword>
<accession>A0A0F7SSM7</accession>
<dbReference type="GO" id="GO:0009086">
    <property type="term" value="P:methionine biosynthetic process"/>
    <property type="evidence" value="ECO:0007669"/>
    <property type="project" value="TreeGrafter"/>
</dbReference>